<reference evidence="1 2" key="1">
    <citation type="submission" date="2020-08" db="EMBL/GenBank/DDBJ databases">
        <title>Sequencing the genomes of 1000 actinobacteria strains.</title>
        <authorList>
            <person name="Klenk H.-P."/>
        </authorList>
    </citation>
    <scope>NUCLEOTIDE SEQUENCE [LARGE SCALE GENOMIC DNA]</scope>
    <source>
        <strain evidence="1 2">DSM 46887</strain>
    </source>
</reference>
<dbReference type="EMBL" id="JACHMP010000001">
    <property type="protein sequence ID" value="MBB5822080.1"/>
    <property type="molecule type" value="Genomic_DNA"/>
</dbReference>
<evidence type="ECO:0000313" key="2">
    <source>
        <dbReference type="Proteomes" id="UP000540685"/>
    </source>
</evidence>
<proteinExistence type="predicted"/>
<organism evidence="1 2">
    <name type="scientific">Streptosporangium becharense</name>
    <dbReference type="NCBI Taxonomy" id="1816182"/>
    <lineage>
        <taxon>Bacteria</taxon>
        <taxon>Bacillati</taxon>
        <taxon>Actinomycetota</taxon>
        <taxon>Actinomycetes</taxon>
        <taxon>Streptosporangiales</taxon>
        <taxon>Streptosporangiaceae</taxon>
        <taxon>Streptosporangium</taxon>
    </lineage>
</organism>
<dbReference type="Proteomes" id="UP000540685">
    <property type="component" value="Unassembled WGS sequence"/>
</dbReference>
<protein>
    <submittedName>
        <fullName evidence="1">Uncharacterized protein</fullName>
    </submittedName>
</protein>
<dbReference type="RefSeq" id="WP_184544234.1">
    <property type="nucleotide sequence ID" value="NZ_JACHMP010000001.1"/>
</dbReference>
<sequence>MADSGPIRVGELYEDCSFHPVLCVYSDYDDDELRGVSLIDGSWPRSCSPRHCGVVRIKIEDVLEAKEGPDAYLARRQAEWEQTSAQRPSTKDSRS</sequence>
<evidence type="ECO:0000313" key="1">
    <source>
        <dbReference type="EMBL" id="MBB5822080.1"/>
    </source>
</evidence>
<accession>A0A7W9IKG9</accession>
<name>A0A7W9IKG9_9ACTN</name>
<dbReference type="AlphaFoldDB" id="A0A7W9IKG9"/>
<gene>
    <name evidence="1" type="ORF">F4562_005142</name>
</gene>
<keyword evidence="2" id="KW-1185">Reference proteome</keyword>
<comment type="caution">
    <text evidence="1">The sequence shown here is derived from an EMBL/GenBank/DDBJ whole genome shotgun (WGS) entry which is preliminary data.</text>
</comment>